<evidence type="ECO:0000313" key="6">
    <source>
        <dbReference type="EMBL" id="OIW26265.1"/>
    </source>
</evidence>
<dbReference type="OrthoDB" id="5344254at2759"/>
<feature type="domain" description="Diels-Alderase N-terminal" evidence="5">
    <location>
        <begin position="5"/>
        <end position="219"/>
    </location>
</feature>
<evidence type="ECO:0000259" key="5">
    <source>
        <dbReference type="Pfam" id="PF24137"/>
    </source>
</evidence>
<evidence type="ECO:0000259" key="4">
    <source>
        <dbReference type="Pfam" id="PF22903"/>
    </source>
</evidence>
<feature type="region of interest" description="Disordered" evidence="3">
    <location>
        <begin position="369"/>
        <end position="391"/>
    </location>
</feature>
<dbReference type="GO" id="GO:0016853">
    <property type="term" value="F:isomerase activity"/>
    <property type="evidence" value="ECO:0007669"/>
    <property type="project" value="UniProtKB-KW"/>
</dbReference>
<proteinExistence type="inferred from homology"/>
<dbReference type="InterPro" id="IPR056402">
    <property type="entry name" value="DA_N"/>
</dbReference>
<evidence type="ECO:0000256" key="3">
    <source>
        <dbReference type="SAM" id="MobiDB-lite"/>
    </source>
</evidence>
<organism evidence="6 7">
    <name type="scientific">Coniochaeta ligniaria NRRL 30616</name>
    <dbReference type="NCBI Taxonomy" id="1408157"/>
    <lineage>
        <taxon>Eukaryota</taxon>
        <taxon>Fungi</taxon>
        <taxon>Dikarya</taxon>
        <taxon>Ascomycota</taxon>
        <taxon>Pezizomycotina</taxon>
        <taxon>Sordariomycetes</taxon>
        <taxon>Sordariomycetidae</taxon>
        <taxon>Coniochaetales</taxon>
        <taxon>Coniochaetaceae</taxon>
        <taxon>Coniochaeta</taxon>
    </lineage>
</organism>
<evidence type="ECO:0000256" key="1">
    <source>
        <dbReference type="ARBA" id="ARBA00023235"/>
    </source>
</evidence>
<dbReference type="Proteomes" id="UP000182658">
    <property type="component" value="Unassembled WGS sequence"/>
</dbReference>
<dbReference type="STRING" id="1408157.A0A1J7IYV3"/>
<comment type="similarity">
    <text evidence="2">Belongs to the Diels-Alderase family.</text>
</comment>
<keyword evidence="7" id="KW-1185">Reference proteome</keyword>
<dbReference type="Pfam" id="PF24137">
    <property type="entry name" value="DA_N"/>
    <property type="match status" value="1"/>
</dbReference>
<reference evidence="6 7" key="1">
    <citation type="submission" date="2016-10" db="EMBL/GenBank/DDBJ databases">
        <title>Draft genome sequence of Coniochaeta ligniaria NRRL30616, a lignocellulolytic fungus for bioabatement of inhibitors in plant biomass hydrolysates.</title>
        <authorList>
            <consortium name="DOE Joint Genome Institute"/>
            <person name="Jimenez D.J."/>
            <person name="Hector R.E."/>
            <person name="Riley R."/>
            <person name="Sun H."/>
            <person name="Grigoriev I.V."/>
            <person name="Van Elsas J.D."/>
            <person name="Nichols N.N."/>
        </authorList>
    </citation>
    <scope>NUCLEOTIDE SEQUENCE [LARGE SCALE GENOMIC DNA]</scope>
    <source>
        <strain evidence="6 7">NRRL 30616</strain>
    </source>
</reference>
<gene>
    <name evidence="6" type="ORF">CONLIGDRAFT_467810</name>
</gene>
<dbReference type="Pfam" id="PF22903">
    <property type="entry name" value="DA_C"/>
    <property type="match status" value="1"/>
</dbReference>
<evidence type="ECO:0000256" key="2">
    <source>
        <dbReference type="ARBA" id="ARBA00046325"/>
    </source>
</evidence>
<dbReference type="EMBL" id="KV875100">
    <property type="protein sequence ID" value="OIW26265.1"/>
    <property type="molecule type" value="Genomic_DNA"/>
</dbReference>
<dbReference type="AlphaFoldDB" id="A0A1J7IYV3"/>
<dbReference type="InterPro" id="IPR054499">
    <property type="entry name" value="DA_C"/>
</dbReference>
<accession>A0A1J7IYV3</accession>
<evidence type="ECO:0008006" key="8">
    <source>
        <dbReference type="Google" id="ProtNLM"/>
    </source>
</evidence>
<keyword evidence="1" id="KW-0413">Isomerase</keyword>
<protein>
    <recommendedName>
        <fullName evidence="8">AttH domain-containing protein</fullName>
    </recommendedName>
</protein>
<dbReference type="InParanoid" id="A0A1J7IYV3"/>
<feature type="domain" description="Diels-Alderase C-terminal" evidence="4">
    <location>
        <begin position="222"/>
        <end position="391"/>
    </location>
</feature>
<feature type="compositionally biased region" description="Gly residues" evidence="3">
    <location>
        <begin position="382"/>
        <end position="391"/>
    </location>
</feature>
<evidence type="ECO:0000313" key="7">
    <source>
        <dbReference type="Proteomes" id="UP000182658"/>
    </source>
</evidence>
<name>A0A1J7IYV3_9PEZI</name>
<sequence length="391" mass="42566">MSAISVSNFDVAGDCVVPGPVPVASFAPGVSNVFPKYVDKLSDTAWELWYFDGGSGDGRTAFTVSFFRDARGLKEGGWRVQVFALWPDGAMWNKELYFPESILTADGSLDGQVEGVWKEHDNRSSVSFIVEPHVSGATLTFRVPGLIEGTVVMASMDGNDQGLPHSEADALLCPDMYYLRPISLADAKADLVFPDINGAAGSSREFAFTSGRGGMDRCWTPFSWPQLLCESYFLRANIGPYNMQLMRILSTEATGRKPYATARLWKGQKLVCAAQQAILPADLERFTQDGPVPDQDAVIVEQVYENNRDGPGVTGAFRDKNVGYVVHFIGRGKEGERWRFETRHTQPWWNMPTSPPGPNATGNSAFLDTVSGGAQGEAWPAGTGGSGQLEL</sequence>